<keyword evidence="5 7" id="KW-1133">Transmembrane helix</keyword>
<dbReference type="PANTHER" id="PTHR43394">
    <property type="entry name" value="ATP-DEPENDENT PERMEASE MDL1, MITOCHONDRIAL"/>
    <property type="match status" value="1"/>
</dbReference>
<evidence type="ECO:0000259" key="8">
    <source>
        <dbReference type="PROSITE" id="PS50893"/>
    </source>
</evidence>
<keyword evidence="4 10" id="KW-0067">ATP-binding</keyword>
<sequence>MRDGSTLEKIEKARLNYEHTFQQAATLEEKSPVKFLIALYRGNFTNLLLSLLFYIVKSAPIFVLPIVTANIINIVSQPSSHSERELWINFAVIVVVILQNIPTHTWYVSYMSRAIRHVEAGIRSALVRKLQQLSITYHRDLQAGRLQSKVLRDVEAVEQLSKQVMLTLMPALINIIVSIVITVRNSWSVSLFFVMTIPAAILLVRIFRKKISSTNKEFRKEIEKMSSKMSEMVEMIPVTRAHGLEEVEIERIDGTLRKLQGKGLRLDIAEAYFGASNWVTFQLFQVFCLLFTAFLAYKGQIEVGNIVMYQGFFSMILGSVSALITTYPNMAKGFESIYSITEILNSQEIERNDGKLKLREISGEIAFEDIQLVYPGSEHHVLEEVTLTVRAGECIAFVGESGAGKSTILNLVTGFLRPTGGKLTIDGVNIDDIDLREYRKFISVVPQTNILFSGTIRDNIVYGLPDITDEQIYAAIEMANLSEMVKRLPAGIHTKVGEHGGKLSGGQRQRIAIARALIRNPKVIILDEATSALDNASEYHVQKAMQELIKGRTTFIVAHRLSTIRDADRIVVMKQGRIAEIGTFDELIASKGEFYHLKQLQI</sequence>
<reference evidence="10 11" key="1">
    <citation type="submission" date="2021-04" db="EMBL/GenBank/DDBJ databases">
        <title>Paenibacillus sp. DLE-14 whole genome sequence.</title>
        <authorList>
            <person name="Ham Y.J."/>
        </authorList>
    </citation>
    <scope>NUCLEOTIDE SEQUENCE [LARGE SCALE GENOMIC DNA]</scope>
    <source>
        <strain evidence="10 11">DLE-14</strain>
    </source>
</reference>
<dbReference type="InterPro" id="IPR036640">
    <property type="entry name" value="ABC1_TM_sf"/>
</dbReference>
<accession>A0ABS5C6C4</accession>
<evidence type="ECO:0000256" key="2">
    <source>
        <dbReference type="ARBA" id="ARBA00022692"/>
    </source>
</evidence>
<feature type="transmembrane region" description="Helical" evidence="7">
    <location>
        <begin position="164"/>
        <end position="183"/>
    </location>
</feature>
<organism evidence="10 11">
    <name type="scientific">Paenibacillus lignilyticus</name>
    <dbReference type="NCBI Taxonomy" id="1172615"/>
    <lineage>
        <taxon>Bacteria</taxon>
        <taxon>Bacillati</taxon>
        <taxon>Bacillota</taxon>
        <taxon>Bacilli</taxon>
        <taxon>Bacillales</taxon>
        <taxon>Paenibacillaceae</taxon>
        <taxon>Paenibacillus</taxon>
    </lineage>
</organism>
<dbReference type="PROSITE" id="PS00211">
    <property type="entry name" value="ABC_TRANSPORTER_1"/>
    <property type="match status" value="1"/>
</dbReference>
<name>A0ABS5C6C4_9BACL</name>
<evidence type="ECO:0000259" key="9">
    <source>
        <dbReference type="PROSITE" id="PS50929"/>
    </source>
</evidence>
<comment type="caution">
    <text evidence="10">The sequence shown here is derived from an EMBL/GenBank/DDBJ whole genome shotgun (WGS) entry which is preliminary data.</text>
</comment>
<dbReference type="Gene3D" id="1.20.1560.10">
    <property type="entry name" value="ABC transporter type 1, transmembrane domain"/>
    <property type="match status" value="1"/>
</dbReference>
<protein>
    <submittedName>
        <fullName evidence="10">ABC transporter ATP-binding protein</fullName>
    </submittedName>
</protein>
<evidence type="ECO:0000256" key="7">
    <source>
        <dbReference type="SAM" id="Phobius"/>
    </source>
</evidence>
<evidence type="ECO:0000313" key="11">
    <source>
        <dbReference type="Proteomes" id="UP000673394"/>
    </source>
</evidence>
<dbReference type="Pfam" id="PF00005">
    <property type="entry name" value="ABC_tran"/>
    <property type="match status" value="1"/>
</dbReference>
<dbReference type="CDD" id="cd07346">
    <property type="entry name" value="ABC_6TM_exporters"/>
    <property type="match status" value="1"/>
</dbReference>
<dbReference type="InterPro" id="IPR003439">
    <property type="entry name" value="ABC_transporter-like_ATP-bd"/>
</dbReference>
<evidence type="ECO:0000256" key="1">
    <source>
        <dbReference type="ARBA" id="ARBA00004651"/>
    </source>
</evidence>
<keyword evidence="2 7" id="KW-0812">Transmembrane</keyword>
<dbReference type="PROSITE" id="PS50893">
    <property type="entry name" value="ABC_TRANSPORTER_2"/>
    <property type="match status" value="1"/>
</dbReference>
<dbReference type="Pfam" id="PF00664">
    <property type="entry name" value="ABC_membrane"/>
    <property type="match status" value="1"/>
</dbReference>
<feature type="transmembrane region" description="Helical" evidence="7">
    <location>
        <begin position="271"/>
        <end position="295"/>
    </location>
</feature>
<dbReference type="InterPro" id="IPR003593">
    <property type="entry name" value="AAA+_ATPase"/>
</dbReference>
<dbReference type="Gene3D" id="3.40.50.300">
    <property type="entry name" value="P-loop containing nucleotide triphosphate hydrolases"/>
    <property type="match status" value="1"/>
</dbReference>
<evidence type="ECO:0000256" key="4">
    <source>
        <dbReference type="ARBA" id="ARBA00022840"/>
    </source>
</evidence>
<dbReference type="EMBL" id="JAGKSP010000001">
    <property type="protein sequence ID" value="MBP3961197.1"/>
    <property type="molecule type" value="Genomic_DNA"/>
</dbReference>
<dbReference type="SUPFAM" id="SSF90123">
    <property type="entry name" value="ABC transporter transmembrane region"/>
    <property type="match status" value="1"/>
</dbReference>
<gene>
    <name evidence="10" type="ORF">I8J30_00600</name>
</gene>
<dbReference type="GO" id="GO:0005524">
    <property type="term" value="F:ATP binding"/>
    <property type="evidence" value="ECO:0007669"/>
    <property type="project" value="UniProtKB-KW"/>
</dbReference>
<feature type="transmembrane region" description="Helical" evidence="7">
    <location>
        <begin position="86"/>
        <end position="107"/>
    </location>
</feature>
<feature type="transmembrane region" description="Helical" evidence="7">
    <location>
        <begin position="189"/>
        <end position="207"/>
    </location>
</feature>
<feature type="domain" description="ABC transporter" evidence="8">
    <location>
        <begin position="365"/>
        <end position="600"/>
    </location>
</feature>
<feature type="domain" description="ABC transmembrane type-1" evidence="9">
    <location>
        <begin position="48"/>
        <end position="332"/>
    </location>
</feature>
<dbReference type="InterPro" id="IPR017871">
    <property type="entry name" value="ABC_transporter-like_CS"/>
</dbReference>
<feature type="transmembrane region" description="Helical" evidence="7">
    <location>
        <begin position="307"/>
        <end position="327"/>
    </location>
</feature>
<dbReference type="SUPFAM" id="SSF52540">
    <property type="entry name" value="P-loop containing nucleoside triphosphate hydrolases"/>
    <property type="match status" value="1"/>
</dbReference>
<dbReference type="InterPro" id="IPR011527">
    <property type="entry name" value="ABC1_TM_dom"/>
</dbReference>
<keyword evidence="3" id="KW-0547">Nucleotide-binding</keyword>
<keyword evidence="11" id="KW-1185">Reference proteome</keyword>
<evidence type="ECO:0000313" key="10">
    <source>
        <dbReference type="EMBL" id="MBP3961197.1"/>
    </source>
</evidence>
<dbReference type="PROSITE" id="PS50929">
    <property type="entry name" value="ABC_TM1F"/>
    <property type="match status" value="1"/>
</dbReference>
<dbReference type="SMART" id="SM00382">
    <property type="entry name" value="AAA"/>
    <property type="match status" value="1"/>
</dbReference>
<dbReference type="InterPro" id="IPR039421">
    <property type="entry name" value="Type_1_exporter"/>
</dbReference>
<dbReference type="PANTHER" id="PTHR43394:SF1">
    <property type="entry name" value="ATP-BINDING CASSETTE SUB-FAMILY B MEMBER 10, MITOCHONDRIAL"/>
    <property type="match status" value="1"/>
</dbReference>
<keyword evidence="6 7" id="KW-0472">Membrane</keyword>
<comment type="subcellular location">
    <subcellularLocation>
        <location evidence="1">Cell membrane</location>
        <topology evidence="1">Multi-pass membrane protein</topology>
    </subcellularLocation>
</comment>
<evidence type="ECO:0000256" key="5">
    <source>
        <dbReference type="ARBA" id="ARBA00022989"/>
    </source>
</evidence>
<evidence type="ECO:0000256" key="3">
    <source>
        <dbReference type="ARBA" id="ARBA00022741"/>
    </source>
</evidence>
<proteinExistence type="predicted"/>
<feature type="transmembrane region" description="Helical" evidence="7">
    <location>
        <begin position="51"/>
        <end position="74"/>
    </location>
</feature>
<evidence type="ECO:0000256" key="6">
    <source>
        <dbReference type="ARBA" id="ARBA00023136"/>
    </source>
</evidence>
<dbReference type="Proteomes" id="UP000673394">
    <property type="component" value="Unassembled WGS sequence"/>
</dbReference>
<dbReference type="InterPro" id="IPR027417">
    <property type="entry name" value="P-loop_NTPase"/>
</dbReference>